<dbReference type="AlphaFoldDB" id="A0A327VYD6"/>
<dbReference type="Pfam" id="PF16356">
    <property type="entry name" value="DUF4983"/>
    <property type="match status" value="1"/>
</dbReference>
<dbReference type="GO" id="GO:0005975">
    <property type="term" value="P:carbohydrate metabolic process"/>
    <property type="evidence" value="ECO:0007669"/>
    <property type="project" value="UniProtKB-ARBA"/>
</dbReference>
<protein>
    <submittedName>
        <fullName evidence="3">Type I phosphodiesterase/nucleotide pyrophosphatase</fullName>
    </submittedName>
</protein>
<dbReference type="Gene3D" id="2.60.120.200">
    <property type="match status" value="1"/>
</dbReference>
<dbReference type="Gene3D" id="3.40.720.10">
    <property type="entry name" value="Alkaline Phosphatase, subunit A"/>
    <property type="match status" value="1"/>
</dbReference>
<evidence type="ECO:0000313" key="4">
    <source>
        <dbReference type="Proteomes" id="UP000249819"/>
    </source>
</evidence>
<dbReference type="SUPFAM" id="SSF53649">
    <property type="entry name" value="Alkaline phosphatase-like"/>
    <property type="match status" value="1"/>
</dbReference>
<keyword evidence="4" id="KW-1185">Reference proteome</keyword>
<dbReference type="EMBL" id="QLMA01000004">
    <property type="protein sequence ID" value="RAJ82017.1"/>
    <property type="molecule type" value="Genomic_DNA"/>
</dbReference>
<dbReference type="GO" id="GO:0004553">
    <property type="term" value="F:hydrolase activity, hydrolyzing O-glycosyl compounds"/>
    <property type="evidence" value="ECO:0007669"/>
    <property type="project" value="UniProtKB-ARBA"/>
</dbReference>
<accession>A0A327VYD6</accession>
<dbReference type="InterPro" id="IPR013320">
    <property type="entry name" value="ConA-like_dom_sf"/>
</dbReference>
<reference evidence="3 4" key="1">
    <citation type="submission" date="2018-06" db="EMBL/GenBank/DDBJ databases">
        <title>Genomic Encyclopedia of Archaeal and Bacterial Type Strains, Phase II (KMG-II): from individual species to whole genera.</title>
        <authorList>
            <person name="Goeker M."/>
        </authorList>
    </citation>
    <scope>NUCLEOTIDE SEQUENCE [LARGE SCALE GENOMIC DNA]</scope>
    <source>
        <strain evidence="3 4">DSM 29821</strain>
    </source>
</reference>
<dbReference type="InterPro" id="IPR017850">
    <property type="entry name" value="Alkaline_phosphatase_core_sf"/>
</dbReference>
<sequence>MKKIRYILSFAAVTAMMAACSKIGEVPSDKADKPKFTDKSKVLVIVVEGLAGQQLKTVNPPVLADMMNHSTFSYDTQADTITTDGASLASIYTGVPNSKNEIRDSSLKPASTSGARYAPFLTLLKKAGKRTMRTISVTGWEAVNNTLLADASVKITTKDDDATVRDSAVNRLKTDSLDVMFTQFNGINKAGKGFGYYAYVPEYANAIKTVDGYVGDLLNAIKARPDYASENWLIVVQSTHGGIGKIYGGDSESEMNSFSLYYCPDLFRYQVNQAPSIRSSIKFADQGANAVNAVLNDPAAYNIGAPTATAQYTVECKVKTPKGSSPTYPGFLSKRANFSPGNAGWTFFQENAYWQINFSGTGATGNMQAKGDNINDGNWHHLTAVFATKANNQRVCSTYTDGKYNNQVNVTSYGNLNTTAPLTLGFIPGSVNTPVTIYMSDIRVWADTLTADVISKYSCTNKLDASHPNFSKLVGWWPMNENKGNILRNAAATAAGKDFVVNGAYSWEAMNYVFPCIASVDRQNAPLNTDLFYQIAYWMNLDLNPDWEINGRLWLKFF</sequence>
<evidence type="ECO:0000259" key="2">
    <source>
        <dbReference type="Pfam" id="PF16356"/>
    </source>
</evidence>
<dbReference type="PROSITE" id="PS51257">
    <property type="entry name" value="PROKAR_LIPOPROTEIN"/>
    <property type="match status" value="1"/>
</dbReference>
<proteinExistence type="predicted"/>
<feature type="signal peptide" evidence="1">
    <location>
        <begin position="1"/>
        <end position="18"/>
    </location>
</feature>
<dbReference type="Proteomes" id="UP000249819">
    <property type="component" value="Unassembled WGS sequence"/>
</dbReference>
<feature type="domain" description="DUF4983" evidence="2">
    <location>
        <begin position="465"/>
        <end position="555"/>
    </location>
</feature>
<organism evidence="3 4">
    <name type="scientific">Chitinophaga dinghuensis</name>
    <dbReference type="NCBI Taxonomy" id="1539050"/>
    <lineage>
        <taxon>Bacteria</taxon>
        <taxon>Pseudomonadati</taxon>
        <taxon>Bacteroidota</taxon>
        <taxon>Chitinophagia</taxon>
        <taxon>Chitinophagales</taxon>
        <taxon>Chitinophagaceae</taxon>
        <taxon>Chitinophaga</taxon>
    </lineage>
</organism>
<dbReference type="SUPFAM" id="SSF49899">
    <property type="entry name" value="Concanavalin A-like lectins/glucanases"/>
    <property type="match status" value="1"/>
</dbReference>
<evidence type="ECO:0000313" key="3">
    <source>
        <dbReference type="EMBL" id="RAJ82017.1"/>
    </source>
</evidence>
<dbReference type="Pfam" id="PF01663">
    <property type="entry name" value="Phosphodiest"/>
    <property type="match status" value="1"/>
</dbReference>
<dbReference type="Pfam" id="PF13385">
    <property type="entry name" value="Laminin_G_3"/>
    <property type="match status" value="1"/>
</dbReference>
<gene>
    <name evidence="3" type="ORF">CLV59_104242</name>
</gene>
<evidence type="ECO:0000256" key="1">
    <source>
        <dbReference type="SAM" id="SignalP"/>
    </source>
</evidence>
<name>A0A327VYD6_9BACT</name>
<feature type="chain" id="PRO_5016452994" evidence="1">
    <location>
        <begin position="19"/>
        <end position="558"/>
    </location>
</feature>
<comment type="caution">
    <text evidence="3">The sequence shown here is derived from an EMBL/GenBank/DDBJ whole genome shotgun (WGS) entry which is preliminary data.</text>
</comment>
<dbReference type="InterPro" id="IPR032309">
    <property type="entry name" value="DUF4983"/>
</dbReference>
<dbReference type="RefSeq" id="WP_170137744.1">
    <property type="nucleotide sequence ID" value="NZ_QLMA01000004.1"/>
</dbReference>
<keyword evidence="1" id="KW-0732">Signal</keyword>
<dbReference type="InterPro" id="IPR002591">
    <property type="entry name" value="Phosphodiest/P_Trfase"/>
</dbReference>